<dbReference type="Proteomes" id="UP000285530">
    <property type="component" value="Unassembled WGS sequence"/>
</dbReference>
<protein>
    <submittedName>
        <fullName evidence="1">DUF1289 domain-containing protein</fullName>
    </submittedName>
</protein>
<accession>A0A418ZY40</accession>
<proteinExistence type="predicted"/>
<dbReference type="PANTHER" id="PTHR35175:SF2">
    <property type="entry name" value="DUF1289 DOMAIN-CONTAINING PROTEIN"/>
    <property type="match status" value="1"/>
</dbReference>
<dbReference type="PANTHER" id="PTHR35175">
    <property type="entry name" value="DUF1289 DOMAIN-CONTAINING PROTEIN"/>
    <property type="match status" value="1"/>
</dbReference>
<reference evidence="1 2" key="1">
    <citation type="submission" date="2018-09" db="EMBL/GenBank/DDBJ databases">
        <title>Paracoccus onubensis nov. sp. a moderate halophilic bacterium isolated from Gruta de las Maravillas (Aracena, Spain).</title>
        <authorList>
            <person name="Jurado V."/>
            <person name="Gutierrez-Patricio S."/>
            <person name="Gonzalez-Pimentel J.L."/>
            <person name="Laiz L."/>
            <person name="Saiz-Jimenez C."/>
        </authorList>
    </citation>
    <scope>NUCLEOTIDE SEQUENCE [LARGE SCALE GENOMIC DNA]</scope>
    <source>
        <strain evidence="1 2">DSM 19484</strain>
    </source>
</reference>
<comment type="caution">
    <text evidence="1">The sequence shown here is derived from an EMBL/GenBank/DDBJ whole genome shotgun (WGS) entry which is preliminary data.</text>
</comment>
<keyword evidence="2" id="KW-1185">Reference proteome</keyword>
<dbReference type="OrthoDB" id="9811423at2"/>
<dbReference type="EMBL" id="QZEV01000024">
    <property type="protein sequence ID" value="RJL05418.1"/>
    <property type="molecule type" value="Genomic_DNA"/>
</dbReference>
<evidence type="ECO:0000313" key="2">
    <source>
        <dbReference type="Proteomes" id="UP000285530"/>
    </source>
</evidence>
<evidence type="ECO:0000313" key="1">
    <source>
        <dbReference type="EMBL" id="RJL05418.1"/>
    </source>
</evidence>
<gene>
    <name evidence="1" type="ORF">D3P06_07085</name>
</gene>
<dbReference type="AlphaFoldDB" id="A0A418ZY40"/>
<name>A0A418ZY40_9RHOB</name>
<sequence>MPGPCPLPVRPMIESPCIKLCRIEAGLCLGCLRSLDEIAAWSAMTDADRRAVMAQLPARRAARQPGSTIPRRGS</sequence>
<dbReference type="Pfam" id="PF06945">
    <property type="entry name" value="DUF1289"/>
    <property type="match status" value="1"/>
</dbReference>
<organism evidence="1 2">
    <name type="scientific">Paracoccus aestuarii</name>
    <dbReference type="NCBI Taxonomy" id="453842"/>
    <lineage>
        <taxon>Bacteria</taxon>
        <taxon>Pseudomonadati</taxon>
        <taxon>Pseudomonadota</taxon>
        <taxon>Alphaproteobacteria</taxon>
        <taxon>Rhodobacterales</taxon>
        <taxon>Paracoccaceae</taxon>
        <taxon>Paracoccus</taxon>
    </lineage>
</organism>
<dbReference type="InterPro" id="IPR010710">
    <property type="entry name" value="DUF1289"/>
</dbReference>